<evidence type="ECO:0000313" key="1">
    <source>
        <dbReference type="EMBL" id="MBF4102528.1"/>
    </source>
</evidence>
<organism evidence="1">
    <name type="scientific">Gallibacterium anatis</name>
    <dbReference type="NCBI Taxonomy" id="750"/>
    <lineage>
        <taxon>Bacteria</taxon>
        <taxon>Pseudomonadati</taxon>
        <taxon>Pseudomonadota</taxon>
        <taxon>Gammaproteobacteria</taxon>
        <taxon>Pasteurellales</taxon>
        <taxon>Pasteurellaceae</taxon>
        <taxon>Gallibacterium</taxon>
    </lineage>
</organism>
<sequence>MREAILSSRRWKKIPVAGSVCLTNHLVVKSALQRLAHHQNTPILSSSSRTRSNNEEVRLKKARLKAIDQATKDGDTRALREINDKNVRN</sequence>
<reference evidence="1" key="1">
    <citation type="submission" date="2020-11" db="EMBL/GenBank/DDBJ databases">
        <title>Gallibacterium anatis 1637, full genome, WGS.</title>
        <authorList>
            <person name="Laishevtcev A.I."/>
            <person name="Yakimova E.A."/>
            <person name="Petkovich D."/>
            <person name="Stepanova T.V."/>
            <person name="Kalendr R.S."/>
            <person name="Rubalsky E.O."/>
            <person name="Zulkarneev E.R."/>
            <person name="Aleshkin A.V."/>
        </authorList>
    </citation>
    <scope>NUCLEOTIDE SEQUENCE</scope>
    <source>
        <strain evidence="1">1637</strain>
    </source>
</reference>
<name>A0A930UXH0_9PAST</name>
<proteinExistence type="predicted"/>
<dbReference type="EMBL" id="JADION010000012">
    <property type="protein sequence ID" value="MBF4102528.1"/>
    <property type="molecule type" value="Genomic_DNA"/>
</dbReference>
<comment type="caution">
    <text evidence="1">The sequence shown here is derived from an EMBL/GenBank/DDBJ whole genome shotgun (WGS) entry which is preliminary data.</text>
</comment>
<accession>A0A930UXH0</accession>
<protein>
    <submittedName>
        <fullName evidence="1">Uncharacterized protein</fullName>
    </submittedName>
</protein>
<dbReference type="AlphaFoldDB" id="A0A930UXH0"/>
<gene>
    <name evidence="1" type="ORF">INT80_05705</name>
</gene>